<organism evidence="3 4">
    <name type="scientific">Granulicella cerasi</name>
    <dbReference type="NCBI Taxonomy" id="741063"/>
    <lineage>
        <taxon>Bacteria</taxon>
        <taxon>Pseudomonadati</taxon>
        <taxon>Acidobacteriota</taxon>
        <taxon>Terriglobia</taxon>
        <taxon>Terriglobales</taxon>
        <taxon>Acidobacteriaceae</taxon>
        <taxon>Granulicella</taxon>
    </lineage>
</organism>
<keyword evidence="2" id="KW-1134">Transmembrane beta strand</keyword>
<comment type="similarity">
    <text evidence="1 2">Belongs to the outer membrane factor (OMF) (TC 1.B.17) family.</text>
</comment>
<accession>A0ABW1ZCG2</accession>
<dbReference type="EMBL" id="JBHSWI010000001">
    <property type="protein sequence ID" value="MFC6647084.1"/>
    <property type="molecule type" value="Genomic_DNA"/>
</dbReference>
<evidence type="ECO:0000313" key="4">
    <source>
        <dbReference type="Proteomes" id="UP001596391"/>
    </source>
</evidence>
<dbReference type="Gene3D" id="1.20.1600.10">
    <property type="entry name" value="Outer membrane efflux proteins (OEP)"/>
    <property type="match status" value="1"/>
</dbReference>
<dbReference type="Gene3D" id="2.20.200.10">
    <property type="entry name" value="Outer membrane efflux proteins (OEP)"/>
    <property type="match status" value="1"/>
</dbReference>
<dbReference type="PANTHER" id="PTHR30203:SF30">
    <property type="entry name" value="OUTER MEMBRANE PROTEIN-RELATED"/>
    <property type="match status" value="1"/>
</dbReference>
<keyword evidence="2" id="KW-0472">Membrane</keyword>
<dbReference type="PANTHER" id="PTHR30203">
    <property type="entry name" value="OUTER MEMBRANE CATION EFFLUX PROTEIN"/>
    <property type="match status" value="1"/>
</dbReference>
<dbReference type="SUPFAM" id="SSF56954">
    <property type="entry name" value="Outer membrane efflux proteins (OEP)"/>
    <property type="match status" value="1"/>
</dbReference>
<proteinExistence type="inferred from homology"/>
<comment type="caution">
    <text evidence="3">The sequence shown here is derived from an EMBL/GenBank/DDBJ whole genome shotgun (WGS) entry which is preliminary data.</text>
</comment>
<keyword evidence="2" id="KW-0812">Transmembrane</keyword>
<gene>
    <name evidence="3" type="ORF">ACFQBQ_16185</name>
</gene>
<evidence type="ECO:0000256" key="1">
    <source>
        <dbReference type="ARBA" id="ARBA00007613"/>
    </source>
</evidence>
<evidence type="ECO:0000313" key="3">
    <source>
        <dbReference type="EMBL" id="MFC6647084.1"/>
    </source>
</evidence>
<name>A0ABW1ZCG2_9BACT</name>
<dbReference type="InterPro" id="IPR010131">
    <property type="entry name" value="MdtP/NodT-like"/>
</dbReference>
<comment type="subcellular location">
    <subcellularLocation>
        <location evidence="2">Cell membrane</location>
        <topology evidence="2">Lipid-anchor</topology>
    </subcellularLocation>
</comment>
<dbReference type="NCBIfam" id="TIGR01845">
    <property type="entry name" value="outer_NodT"/>
    <property type="match status" value="1"/>
</dbReference>
<keyword evidence="2" id="KW-0449">Lipoprotein</keyword>
<evidence type="ECO:0000256" key="2">
    <source>
        <dbReference type="RuleBase" id="RU362097"/>
    </source>
</evidence>
<dbReference type="Pfam" id="PF02321">
    <property type="entry name" value="OEP"/>
    <property type="match status" value="2"/>
</dbReference>
<sequence length="513" mass="55832">MATVPCDAWDCRSLFYSRAGAIPAVDWIDAIMTQPIQANKKRGRKTKPAEIAGLSVASMLLLSGCMVGPHYKRPAVVAPPTYRDAELVTKDPGGQASVADLKWSEVFKDEDLKALLAEAIKNNYDVRIAAQRILEQQAQVGVTKAQMLPSANAGAAYSAVGIPSGLLGNETSPKYYGGGFTATAAWNLDFWGLYRRQNEAARAELLATEWGRRATLSSIVINVASAYVQLRALDAQLEITKATLDSRKASLRLVSLRERTGATTMADVHQAEQLLYAAESVQPQLESQIRQQENSLSLLLGRNPGPIVRGKRNTEQPHPEEIPTGIPSQLLERRPDIQRAEAELVAANARIGVARAQFFPQISLTALGGTSTSQLNKLFDSSSSYWLANGAISQPLFAGGRLKNDLKAAEATQQEVVVNYQKTIASAFRDVSNALIVYQKSKEDRIAQEKQTEAASQSVKLARLRYDNGRSSYLEVLTNDTNLFSAQLNLASVQEQEALSLVQLYAALGGGWQ</sequence>
<dbReference type="Proteomes" id="UP001596391">
    <property type="component" value="Unassembled WGS sequence"/>
</dbReference>
<protein>
    <submittedName>
        <fullName evidence="3">Efflux transporter outer membrane subunit</fullName>
    </submittedName>
</protein>
<keyword evidence="4" id="KW-1185">Reference proteome</keyword>
<reference evidence="4" key="1">
    <citation type="journal article" date="2019" name="Int. J. Syst. Evol. Microbiol.">
        <title>The Global Catalogue of Microorganisms (GCM) 10K type strain sequencing project: providing services to taxonomists for standard genome sequencing and annotation.</title>
        <authorList>
            <consortium name="The Broad Institute Genomics Platform"/>
            <consortium name="The Broad Institute Genome Sequencing Center for Infectious Disease"/>
            <person name="Wu L."/>
            <person name="Ma J."/>
        </authorList>
    </citation>
    <scope>NUCLEOTIDE SEQUENCE [LARGE SCALE GENOMIC DNA]</scope>
    <source>
        <strain evidence="4">CGMCC 1.16026</strain>
    </source>
</reference>
<dbReference type="InterPro" id="IPR003423">
    <property type="entry name" value="OMP_efflux"/>
</dbReference>
<keyword evidence="2" id="KW-0564">Palmitate</keyword>
<dbReference type="RefSeq" id="WP_390235969.1">
    <property type="nucleotide sequence ID" value="NZ_JBHSWI010000001.1"/>
</dbReference>